<dbReference type="RefSeq" id="WP_180286272.1">
    <property type="nucleotide sequence ID" value="NZ_JABFDB010000041.1"/>
</dbReference>
<feature type="compositionally biased region" description="Low complexity" evidence="1">
    <location>
        <begin position="193"/>
        <end position="207"/>
    </location>
</feature>
<feature type="region of interest" description="Disordered" evidence="1">
    <location>
        <begin position="188"/>
        <end position="207"/>
    </location>
</feature>
<organism evidence="2 3">
    <name type="scientific">Azospirillum oleiclasticum</name>
    <dbReference type="NCBI Taxonomy" id="2735135"/>
    <lineage>
        <taxon>Bacteria</taxon>
        <taxon>Pseudomonadati</taxon>
        <taxon>Pseudomonadota</taxon>
        <taxon>Alphaproteobacteria</taxon>
        <taxon>Rhodospirillales</taxon>
        <taxon>Azospirillaceae</taxon>
        <taxon>Azospirillum</taxon>
    </lineage>
</organism>
<gene>
    <name evidence="2" type="ORF">HND93_32725</name>
</gene>
<reference evidence="2 3" key="1">
    <citation type="submission" date="2020-05" db="EMBL/GenBank/DDBJ databases">
        <title>Azospirillum oleiclasticum sp. nov, a nitrogen-fixing and heavy crude oil-emulsifying bacterium isolated from the crude oil of Yumen Oilfield.</title>
        <authorList>
            <person name="Wu D."/>
            <person name="Cai M."/>
            <person name="Zhang X."/>
        </authorList>
    </citation>
    <scope>NUCLEOTIDE SEQUENCE [LARGE SCALE GENOMIC DNA]</scope>
    <source>
        <strain evidence="2 3">ROY-1-1-2</strain>
    </source>
</reference>
<evidence type="ECO:0000256" key="1">
    <source>
        <dbReference type="SAM" id="MobiDB-lite"/>
    </source>
</evidence>
<accession>A0ABX2TJP9</accession>
<evidence type="ECO:0000313" key="2">
    <source>
        <dbReference type="EMBL" id="NYZ24493.1"/>
    </source>
</evidence>
<protein>
    <submittedName>
        <fullName evidence="2">Uncharacterized protein</fullName>
    </submittedName>
</protein>
<evidence type="ECO:0000313" key="3">
    <source>
        <dbReference type="Proteomes" id="UP000584642"/>
    </source>
</evidence>
<keyword evidence="3" id="KW-1185">Reference proteome</keyword>
<name>A0ABX2TJP9_9PROT</name>
<comment type="caution">
    <text evidence="2">The sequence shown here is derived from an EMBL/GenBank/DDBJ whole genome shotgun (WGS) entry which is preliminary data.</text>
</comment>
<sequence>MARADLLALVEDVVRGDDARLRAGAGDRALDEAVRRYSKDRPRRAVADIAGTGAHLVEPPAGWEPGSAVVGLEVPAGQAPPAIRPAGDLVPYDHPDGVRLMWRPTPPPGPADTARVTFTVRHRLTAFEDTIPEADRLAVASLAASLLLEQLAAATAGDTDTTIPADAVDHRGASDRYAARARSARKAYDDHLSASGPAPGRSAGASASIAWEPRRGLLRRGAT</sequence>
<dbReference type="EMBL" id="JABFDB010000041">
    <property type="protein sequence ID" value="NYZ24493.1"/>
    <property type="molecule type" value="Genomic_DNA"/>
</dbReference>
<proteinExistence type="predicted"/>
<dbReference type="Proteomes" id="UP000584642">
    <property type="component" value="Unassembled WGS sequence"/>
</dbReference>